<gene>
    <name evidence="2" type="ORF">SEMRO_25_G017290.1</name>
    <name evidence="3" type="ORF">SEMRO_2849_G338530.1</name>
</gene>
<organism evidence="2 4">
    <name type="scientific">Seminavis robusta</name>
    <dbReference type="NCBI Taxonomy" id="568900"/>
    <lineage>
        <taxon>Eukaryota</taxon>
        <taxon>Sar</taxon>
        <taxon>Stramenopiles</taxon>
        <taxon>Ochrophyta</taxon>
        <taxon>Bacillariophyta</taxon>
        <taxon>Bacillariophyceae</taxon>
        <taxon>Bacillariophycidae</taxon>
        <taxon>Naviculales</taxon>
        <taxon>Naviculaceae</taxon>
        <taxon>Seminavis</taxon>
    </lineage>
</organism>
<feature type="transmembrane region" description="Helical" evidence="1">
    <location>
        <begin position="43"/>
        <end position="63"/>
    </location>
</feature>
<accession>A0A9N8H1Y5</accession>
<feature type="transmembrane region" description="Helical" evidence="1">
    <location>
        <begin position="97"/>
        <end position="115"/>
    </location>
</feature>
<keyword evidence="1" id="KW-0812">Transmembrane</keyword>
<keyword evidence="1" id="KW-1133">Transmembrane helix</keyword>
<evidence type="ECO:0000313" key="3">
    <source>
        <dbReference type="EMBL" id="CAB9530361.1"/>
    </source>
</evidence>
<protein>
    <submittedName>
        <fullName evidence="2">Uncharacterized protein</fullName>
    </submittedName>
</protein>
<dbReference type="EMBL" id="CAICTM010000025">
    <property type="protein sequence ID" value="CAB9497786.1"/>
    <property type="molecule type" value="Genomic_DNA"/>
</dbReference>
<dbReference type="Proteomes" id="UP001153069">
    <property type="component" value="Unassembled WGS sequence"/>
</dbReference>
<proteinExistence type="predicted"/>
<comment type="caution">
    <text evidence="2">The sequence shown here is derived from an EMBL/GenBank/DDBJ whole genome shotgun (WGS) entry which is preliminary data.</text>
</comment>
<feature type="transmembrane region" description="Helical" evidence="1">
    <location>
        <begin position="69"/>
        <end position="88"/>
    </location>
</feature>
<evidence type="ECO:0000256" key="1">
    <source>
        <dbReference type="SAM" id="Phobius"/>
    </source>
</evidence>
<feature type="transmembrane region" description="Helical" evidence="1">
    <location>
        <begin position="121"/>
        <end position="139"/>
    </location>
</feature>
<keyword evidence="4" id="KW-1185">Reference proteome</keyword>
<reference evidence="2" key="1">
    <citation type="submission" date="2020-06" db="EMBL/GenBank/DDBJ databases">
        <authorList>
            <consortium name="Plant Systems Biology data submission"/>
        </authorList>
    </citation>
    <scope>NUCLEOTIDE SEQUENCE</scope>
    <source>
        <strain evidence="2">D6</strain>
    </source>
</reference>
<keyword evidence="1" id="KW-0472">Membrane</keyword>
<evidence type="ECO:0000313" key="2">
    <source>
        <dbReference type="EMBL" id="CAB9497786.1"/>
    </source>
</evidence>
<evidence type="ECO:0000313" key="4">
    <source>
        <dbReference type="Proteomes" id="UP001153069"/>
    </source>
</evidence>
<sequence length="161" mass="17689">MTKTIECKSGEQEAFIAVPVSLSQEPDVEESEKDFSWASCGESCLLAILPCLLFIQFGVAYLTESPPQIHWMIVNFGIACFIGTALIFRRAFNEPESLVALIPEVLIDVILGLILFEKTEIAAIVMFGSILSMGVVAVAKLAMTTTEEEEVEVVRRGDWNA</sequence>
<dbReference type="EMBL" id="CAICTM010002847">
    <property type="protein sequence ID" value="CAB9530361.1"/>
    <property type="molecule type" value="Genomic_DNA"/>
</dbReference>
<dbReference type="AlphaFoldDB" id="A0A9N8H1Y5"/>
<name>A0A9N8H1Y5_9STRA</name>